<keyword evidence="2" id="KW-1185">Reference proteome</keyword>
<dbReference type="EMBL" id="CP044620">
    <property type="protein sequence ID" value="QRD85489.1"/>
    <property type="molecule type" value="Genomic_DNA"/>
</dbReference>
<dbReference type="Proteomes" id="UP000596276">
    <property type="component" value="Chromosome 3"/>
</dbReference>
<dbReference type="AlphaFoldDB" id="A0A7U2MKL5"/>
<protein>
    <submittedName>
        <fullName evidence="1">Uncharacterized protein</fullName>
    </submittedName>
</protein>
<sequence>MDTMKKADGLQWDGRSEVHAEKPVQVFIIRGKLRNRWIDLNFGPGDCGETNDAVKGNPGALVVDRLLRLTAFASKELLAETAGGAKQHLWFLG</sequence>
<evidence type="ECO:0000313" key="2">
    <source>
        <dbReference type="Proteomes" id="UP000596276"/>
    </source>
</evidence>
<organism evidence="1 2">
    <name type="scientific">Aspergillus flavus (strain ATCC 200026 / FGSC A1120 / IAM 13836 / NRRL 3357 / JCM 12722 / SRRC 167)</name>
    <dbReference type="NCBI Taxonomy" id="332952"/>
    <lineage>
        <taxon>Eukaryota</taxon>
        <taxon>Fungi</taxon>
        <taxon>Dikarya</taxon>
        <taxon>Ascomycota</taxon>
        <taxon>Pezizomycotina</taxon>
        <taxon>Eurotiomycetes</taxon>
        <taxon>Eurotiomycetidae</taxon>
        <taxon>Eurotiales</taxon>
        <taxon>Aspergillaceae</taxon>
        <taxon>Aspergillus</taxon>
        <taxon>Aspergillus subgen. Circumdati</taxon>
    </lineage>
</organism>
<evidence type="ECO:0000313" key="1">
    <source>
        <dbReference type="EMBL" id="QRD85489.1"/>
    </source>
</evidence>
<accession>A0A7U2MKL5</accession>
<proteinExistence type="predicted"/>
<name>A0A7U2MKL5_ASPFN</name>
<reference evidence="2" key="1">
    <citation type="journal article" date="2021" name="G3 (Bethesda)">
        <title>Chromosome assembled and annotated genome sequence of Aspergillus flavus NRRL 3357.</title>
        <authorList>
            <person name="Skerker J.M."/>
            <person name="Pianalto K.M."/>
            <person name="Mondo S.J."/>
            <person name="Yang K."/>
            <person name="Arkin A.P."/>
            <person name="Keller N.P."/>
            <person name="Grigoriev I.V."/>
            <person name="Louise Glass N.L."/>
        </authorList>
    </citation>
    <scope>NUCLEOTIDE SEQUENCE [LARGE SCALE GENOMIC DNA]</scope>
    <source>
        <strain evidence="2">ATCC 200026 / FGSC A1120 / IAM 13836 / NRRL 3357 / JCM 12722 / SRRC 167</strain>
    </source>
</reference>
<gene>
    <name evidence="1" type="ORF">F9C07_2281604</name>
</gene>
<dbReference type="VEuPathDB" id="FungiDB:F9C07_2281604"/>